<reference evidence="1 2" key="1">
    <citation type="submission" date="2014-07" db="EMBL/GenBank/DDBJ databases">
        <title>Draft Genome Sequences of Environmental Pseudomonas syringae strains.</title>
        <authorList>
            <person name="Baltrus D.A."/>
            <person name="Berge O."/>
            <person name="Morris C."/>
        </authorList>
    </citation>
    <scope>NUCLEOTIDE SEQUENCE [LARGE SCALE GENOMIC DNA]</scope>
    <source>
        <strain evidence="1 2">CEB003</strain>
    </source>
</reference>
<dbReference type="EMBL" id="JPQT01000113">
    <property type="protein sequence ID" value="KFE50028.1"/>
    <property type="molecule type" value="Genomic_DNA"/>
</dbReference>
<dbReference type="Proteomes" id="UP000028643">
    <property type="component" value="Unassembled WGS sequence"/>
</dbReference>
<name>A0A085V3L5_PSESX</name>
<evidence type="ECO:0000313" key="1">
    <source>
        <dbReference type="EMBL" id="KFE50028.1"/>
    </source>
</evidence>
<evidence type="ECO:0000313" key="2">
    <source>
        <dbReference type="Proteomes" id="UP000028643"/>
    </source>
</evidence>
<proteinExistence type="predicted"/>
<sequence length="73" mass="8037">MKVWAIFICMDIQIKVVGRCLIEVANQQQAAARSGRLPMAHKRPEAGVSQCLLALSVVRNTSLTQSGRLGCRR</sequence>
<protein>
    <submittedName>
        <fullName evidence="1">Uncharacterized protein</fullName>
    </submittedName>
</protein>
<comment type="caution">
    <text evidence="1">The sequence shown here is derived from an EMBL/GenBank/DDBJ whole genome shotgun (WGS) entry which is preliminary data.</text>
</comment>
<dbReference type="AlphaFoldDB" id="A0A085V3L5"/>
<gene>
    <name evidence="1" type="ORF">IV02_18050</name>
</gene>
<organism evidence="1 2">
    <name type="scientific">Pseudomonas syringae</name>
    <dbReference type="NCBI Taxonomy" id="317"/>
    <lineage>
        <taxon>Bacteria</taxon>
        <taxon>Pseudomonadati</taxon>
        <taxon>Pseudomonadota</taxon>
        <taxon>Gammaproteobacteria</taxon>
        <taxon>Pseudomonadales</taxon>
        <taxon>Pseudomonadaceae</taxon>
        <taxon>Pseudomonas</taxon>
    </lineage>
</organism>
<accession>A0A085V3L5</accession>